<reference evidence="2 3" key="1">
    <citation type="journal article" date="2018" name="Nat. Genet.">
        <title>The Rosa genome provides new insights in the design of modern roses.</title>
        <authorList>
            <person name="Bendahmane M."/>
        </authorList>
    </citation>
    <scope>NUCLEOTIDE SEQUENCE [LARGE SCALE GENOMIC DNA]</scope>
    <source>
        <strain evidence="3">cv. Old Blush</strain>
    </source>
</reference>
<dbReference type="Gramene" id="PRQ57208">
    <property type="protein sequence ID" value="PRQ57208"/>
    <property type="gene ID" value="RchiOBHm_Chr1g0345771"/>
</dbReference>
<name>A0A2P6SEU8_ROSCH</name>
<keyword evidence="3" id="KW-1185">Reference proteome</keyword>
<feature type="compositionally biased region" description="Gly residues" evidence="1">
    <location>
        <begin position="11"/>
        <end position="23"/>
    </location>
</feature>
<accession>A0A2P6SEU8</accession>
<organism evidence="2 3">
    <name type="scientific">Rosa chinensis</name>
    <name type="common">China rose</name>
    <dbReference type="NCBI Taxonomy" id="74649"/>
    <lineage>
        <taxon>Eukaryota</taxon>
        <taxon>Viridiplantae</taxon>
        <taxon>Streptophyta</taxon>
        <taxon>Embryophyta</taxon>
        <taxon>Tracheophyta</taxon>
        <taxon>Spermatophyta</taxon>
        <taxon>Magnoliopsida</taxon>
        <taxon>eudicotyledons</taxon>
        <taxon>Gunneridae</taxon>
        <taxon>Pentapetalae</taxon>
        <taxon>rosids</taxon>
        <taxon>fabids</taxon>
        <taxon>Rosales</taxon>
        <taxon>Rosaceae</taxon>
        <taxon>Rosoideae</taxon>
        <taxon>Rosoideae incertae sedis</taxon>
        <taxon>Rosa</taxon>
    </lineage>
</organism>
<dbReference type="EMBL" id="PDCK01000039">
    <property type="protein sequence ID" value="PRQ57208.1"/>
    <property type="molecule type" value="Genomic_DNA"/>
</dbReference>
<proteinExistence type="predicted"/>
<gene>
    <name evidence="2" type="ORF">RchiOBHm_Chr1g0345771</name>
</gene>
<evidence type="ECO:0000256" key="1">
    <source>
        <dbReference type="SAM" id="MobiDB-lite"/>
    </source>
</evidence>
<feature type="region of interest" description="Disordered" evidence="1">
    <location>
        <begin position="1"/>
        <end position="23"/>
    </location>
</feature>
<protein>
    <submittedName>
        <fullName evidence="2">Uncharacterized protein</fullName>
    </submittedName>
</protein>
<sequence length="102" mass="10495">MKSMHKMYRNGVGGSGKGSVGGGSGGFRIRILTGISIAQPGNKVYPNMDPKFGLNSHSGPSYTTAKVMRECNYNSGGEVGVGAEVEGKREGERPCGGNGVGD</sequence>
<evidence type="ECO:0000313" key="3">
    <source>
        <dbReference type="Proteomes" id="UP000238479"/>
    </source>
</evidence>
<comment type="caution">
    <text evidence="2">The sequence shown here is derived from an EMBL/GenBank/DDBJ whole genome shotgun (WGS) entry which is preliminary data.</text>
</comment>
<evidence type="ECO:0000313" key="2">
    <source>
        <dbReference type="EMBL" id="PRQ57208.1"/>
    </source>
</evidence>
<dbReference type="AlphaFoldDB" id="A0A2P6SEU8"/>
<dbReference type="Proteomes" id="UP000238479">
    <property type="component" value="Chromosome 1"/>
</dbReference>